<accession>A0A7Y4KMM3</accession>
<organism evidence="2 3">
    <name type="scientific">Corallococcus exercitus</name>
    <dbReference type="NCBI Taxonomy" id="2316736"/>
    <lineage>
        <taxon>Bacteria</taxon>
        <taxon>Pseudomonadati</taxon>
        <taxon>Myxococcota</taxon>
        <taxon>Myxococcia</taxon>
        <taxon>Myxococcales</taxon>
        <taxon>Cystobacterineae</taxon>
        <taxon>Myxococcaceae</taxon>
        <taxon>Corallococcus</taxon>
    </lineage>
</organism>
<comment type="caution">
    <text evidence="2">The sequence shown here is derived from an EMBL/GenBank/DDBJ whole genome shotgun (WGS) entry which is preliminary data.</text>
</comment>
<evidence type="ECO:0000313" key="2">
    <source>
        <dbReference type="EMBL" id="NOK36648.1"/>
    </source>
</evidence>
<dbReference type="InterPro" id="IPR032557">
    <property type="entry name" value="DUF4935"/>
</dbReference>
<gene>
    <name evidence="2" type="ORF">HMI49_25910</name>
</gene>
<protein>
    <submittedName>
        <fullName evidence="2">DUF4935 domain-containing protein</fullName>
    </submittedName>
</protein>
<keyword evidence="3" id="KW-1185">Reference proteome</keyword>
<dbReference type="RefSeq" id="WP_171436927.1">
    <property type="nucleotide sequence ID" value="NZ_JABFJV010000175.1"/>
</dbReference>
<reference evidence="2 3" key="1">
    <citation type="submission" date="2020-05" db="EMBL/GenBank/DDBJ databases">
        <authorList>
            <person name="Whitworth D."/>
        </authorList>
    </citation>
    <scope>NUCLEOTIDE SEQUENCE [LARGE SCALE GENOMIC DNA]</scope>
    <source>
        <strain evidence="2 3">AB043B</strain>
    </source>
</reference>
<evidence type="ECO:0000313" key="3">
    <source>
        <dbReference type="Proteomes" id="UP000563426"/>
    </source>
</evidence>
<sequence>MKVFVETNFVLEMAFEQAQARPCEDLVQLAEAGDIELVIPAFCFIEPADTLRRRIHAHKELQGRLEDELRSRRDTASFSGAQDQAWNAVIGSLVKSTQEAGSRVKSIRARLLDCAEVVPISGDVINHAVSFQQGNIDLHFPDAVVLASVMARLTEDGNSARHPSFFLNRNKIDFGTSSIKRALKERHCRLITSFDDGLSAIQARLRARS</sequence>
<feature type="domain" description="DUF4935" evidence="1">
    <location>
        <begin position="3"/>
        <end position="174"/>
    </location>
</feature>
<dbReference type="Proteomes" id="UP000563426">
    <property type="component" value="Unassembled WGS sequence"/>
</dbReference>
<name>A0A7Y4KMM3_9BACT</name>
<dbReference type="Pfam" id="PF16289">
    <property type="entry name" value="PIN_12"/>
    <property type="match status" value="1"/>
</dbReference>
<dbReference type="EMBL" id="JABFJV010000175">
    <property type="protein sequence ID" value="NOK36648.1"/>
    <property type="molecule type" value="Genomic_DNA"/>
</dbReference>
<dbReference type="AlphaFoldDB" id="A0A7Y4KMM3"/>
<proteinExistence type="predicted"/>
<evidence type="ECO:0000259" key="1">
    <source>
        <dbReference type="Pfam" id="PF16289"/>
    </source>
</evidence>